<dbReference type="AlphaFoldDB" id="A0A1M7TRX1"/>
<evidence type="ECO:0000259" key="2">
    <source>
        <dbReference type="Pfam" id="PF13751"/>
    </source>
</evidence>
<gene>
    <name evidence="3" type="ORF">SAMN05444170_2470</name>
</gene>
<accession>A0A1M7TRX1</accession>
<dbReference type="Proteomes" id="UP000184096">
    <property type="component" value="Chromosome I"/>
</dbReference>
<reference evidence="4" key="1">
    <citation type="submission" date="2016-11" db="EMBL/GenBank/DDBJ databases">
        <authorList>
            <person name="Varghese N."/>
            <person name="Submissions S."/>
        </authorList>
    </citation>
    <scope>NUCLEOTIDE SEQUENCE [LARGE SCALE GENOMIC DNA]</scope>
    <source>
        <strain evidence="4">GAS401</strain>
    </source>
</reference>
<dbReference type="PANTHER" id="PTHR33408">
    <property type="entry name" value="TRANSPOSASE"/>
    <property type="match status" value="1"/>
</dbReference>
<protein>
    <submittedName>
        <fullName evidence="3">Transposase</fullName>
    </submittedName>
</protein>
<dbReference type="Pfam" id="PF13751">
    <property type="entry name" value="DDE_Tnp_1_6"/>
    <property type="match status" value="1"/>
</dbReference>
<keyword evidence="4" id="KW-1185">Reference proteome</keyword>
<dbReference type="InterPro" id="IPR008490">
    <property type="entry name" value="Transposase_InsH_N"/>
</dbReference>
<proteinExistence type="predicted"/>
<feature type="domain" description="Transposase InsH N-terminal" evidence="1">
    <location>
        <begin position="18"/>
        <end position="112"/>
    </location>
</feature>
<evidence type="ECO:0000259" key="1">
    <source>
        <dbReference type="Pfam" id="PF05598"/>
    </source>
</evidence>
<dbReference type="RefSeq" id="WP_072818119.1">
    <property type="nucleotide sequence ID" value="NZ_LT670849.1"/>
</dbReference>
<dbReference type="PANTHER" id="PTHR33408:SF2">
    <property type="entry name" value="TRANSPOSASE DDE DOMAIN-CONTAINING PROTEIN"/>
    <property type="match status" value="1"/>
</dbReference>
<evidence type="ECO:0000313" key="3">
    <source>
        <dbReference type="EMBL" id="SHN73418.1"/>
    </source>
</evidence>
<dbReference type="EMBL" id="LT670849">
    <property type="protein sequence ID" value="SHN73418.1"/>
    <property type="molecule type" value="Genomic_DNA"/>
</dbReference>
<dbReference type="Pfam" id="PF05598">
    <property type="entry name" value="DUF772"/>
    <property type="match status" value="1"/>
</dbReference>
<feature type="domain" description="Transposase DDE" evidence="2">
    <location>
        <begin position="323"/>
        <end position="441"/>
    </location>
</feature>
<dbReference type="InterPro" id="IPR025668">
    <property type="entry name" value="Tnp_DDE_dom"/>
</dbReference>
<dbReference type="OrthoDB" id="9774608at2"/>
<evidence type="ECO:0000313" key="4">
    <source>
        <dbReference type="Proteomes" id="UP000184096"/>
    </source>
</evidence>
<sequence length="456" mass="51355">MMGRLKSDQGQLFYEFHLGEAVPEDHLVRKIDAALDLSWLRSELAPHYSSMGRPSIDPELMIRMLVVGYVFAIRSERLICREVQVNLAYRWFCKLGIEDAIPDHSAFSRARNERFREGNVFRHVFERVVEACLAAGLVGGEGFAVDASLIAADANKQRSIAGQDWRRDRDPARSSRAVKEYLATLDDAAWGAASDVVPKFVSPSDPAAQWTGAHKGPAFFASSDNYLIDVKFGVIVDVEASRSIRQAEVGAARTMLERTEERFGLKPERLAADTAYGTASMLNWLVEEKGIAPHIPVNDKSQRDDGTFSRSDFRYDPASDIYLCPGGKRLRTSGTVHDDKTLLYRASRRDCGICPLKPQCCPKEPSRKIPRDIHERARDVARSFVGSEGFEQSRRERKKIEMRFAHLKRILRLDRLRLRGPRGAQDEFVLAAIAQNLRRLAKLVARPPPYALQCIA</sequence>
<name>A0A1M7TRX1_9BRAD</name>
<organism evidence="3 4">
    <name type="scientific">Bradyrhizobium erythrophlei</name>
    <dbReference type="NCBI Taxonomy" id="1437360"/>
    <lineage>
        <taxon>Bacteria</taxon>
        <taxon>Pseudomonadati</taxon>
        <taxon>Pseudomonadota</taxon>
        <taxon>Alphaproteobacteria</taxon>
        <taxon>Hyphomicrobiales</taxon>
        <taxon>Nitrobacteraceae</taxon>
        <taxon>Bradyrhizobium</taxon>
    </lineage>
</organism>